<dbReference type="EMBL" id="JACHIA010000001">
    <property type="protein sequence ID" value="MBB6069055.1"/>
    <property type="molecule type" value="Genomic_DNA"/>
</dbReference>
<organism evidence="2 3">
    <name type="scientific">Longimicrobium terrae</name>
    <dbReference type="NCBI Taxonomy" id="1639882"/>
    <lineage>
        <taxon>Bacteria</taxon>
        <taxon>Pseudomonadati</taxon>
        <taxon>Gemmatimonadota</taxon>
        <taxon>Longimicrobiia</taxon>
        <taxon>Longimicrobiales</taxon>
        <taxon>Longimicrobiaceae</taxon>
        <taxon>Longimicrobium</taxon>
    </lineage>
</organism>
<feature type="compositionally biased region" description="Basic and acidic residues" evidence="1">
    <location>
        <begin position="56"/>
        <end position="66"/>
    </location>
</feature>
<feature type="region of interest" description="Disordered" evidence="1">
    <location>
        <begin position="44"/>
        <end position="67"/>
    </location>
</feature>
<reference evidence="2 3" key="1">
    <citation type="submission" date="2020-08" db="EMBL/GenBank/DDBJ databases">
        <title>Genomic Encyclopedia of Type Strains, Phase IV (KMG-IV): sequencing the most valuable type-strain genomes for metagenomic binning, comparative biology and taxonomic classification.</title>
        <authorList>
            <person name="Goeker M."/>
        </authorList>
    </citation>
    <scope>NUCLEOTIDE SEQUENCE [LARGE SCALE GENOMIC DNA]</scope>
    <source>
        <strain evidence="2 3">DSM 29007</strain>
    </source>
</reference>
<dbReference type="AlphaFoldDB" id="A0A841GVU5"/>
<dbReference type="RefSeq" id="WP_170031796.1">
    <property type="nucleotide sequence ID" value="NZ_JABDTL010000001.1"/>
</dbReference>
<proteinExistence type="predicted"/>
<dbReference type="Proteomes" id="UP000582837">
    <property type="component" value="Unassembled WGS sequence"/>
</dbReference>
<evidence type="ECO:0008006" key="4">
    <source>
        <dbReference type="Google" id="ProtNLM"/>
    </source>
</evidence>
<evidence type="ECO:0000256" key="1">
    <source>
        <dbReference type="SAM" id="MobiDB-lite"/>
    </source>
</evidence>
<keyword evidence="3" id="KW-1185">Reference proteome</keyword>
<gene>
    <name evidence="2" type="ORF">HNQ61_000666</name>
</gene>
<evidence type="ECO:0000313" key="3">
    <source>
        <dbReference type="Proteomes" id="UP000582837"/>
    </source>
</evidence>
<sequence length="126" mass="12941">MQRSPVHRLIALWAWLVLLLNWSGDAAGAHACAHHDAIRRPAAEAHAGMHGGGAHHGHEAPAHAEHGGSCTCLGSCMASSAAPLPTAAVLPVAHVARVESPVLATETTPLPGRQPYVLPYATAPPA</sequence>
<protein>
    <recommendedName>
        <fullName evidence="4">DUF2946 domain-containing protein</fullName>
    </recommendedName>
</protein>
<accession>A0A841GVU5</accession>
<name>A0A841GVU5_9BACT</name>
<comment type="caution">
    <text evidence="2">The sequence shown here is derived from an EMBL/GenBank/DDBJ whole genome shotgun (WGS) entry which is preliminary data.</text>
</comment>
<evidence type="ECO:0000313" key="2">
    <source>
        <dbReference type="EMBL" id="MBB6069055.1"/>
    </source>
</evidence>